<organism evidence="1 2">
    <name type="scientific">Oceanobacillus kimchii</name>
    <dbReference type="NCBI Taxonomy" id="746691"/>
    <lineage>
        <taxon>Bacteria</taxon>
        <taxon>Bacillati</taxon>
        <taxon>Bacillota</taxon>
        <taxon>Bacilli</taxon>
        <taxon>Bacillales</taxon>
        <taxon>Bacillaceae</taxon>
        <taxon>Oceanobacillus</taxon>
    </lineage>
</organism>
<reference evidence="1 2" key="1">
    <citation type="submission" date="2023-02" db="EMBL/GenBank/DDBJ databases">
        <title>Oceanobacillus kimchii IFOP_LL358 isolated form Alexandrium catenella lab strain.</title>
        <authorList>
            <person name="Gajardo G."/>
            <person name="Ueki S."/>
            <person name="Maruyama F."/>
        </authorList>
    </citation>
    <scope>NUCLEOTIDE SEQUENCE [LARGE SCALE GENOMIC DNA]</scope>
    <source>
        <strain evidence="1 2">IFOP_LL358</strain>
    </source>
</reference>
<keyword evidence="2" id="KW-1185">Reference proteome</keyword>
<dbReference type="NCBIfam" id="TIGR02904">
    <property type="entry name" value="spore_ysxE"/>
    <property type="match status" value="1"/>
</dbReference>
<dbReference type="InterPro" id="IPR014253">
    <property type="entry name" value="Spore_coat_YsxE"/>
</dbReference>
<evidence type="ECO:0000313" key="2">
    <source>
        <dbReference type="Proteomes" id="UP001275436"/>
    </source>
</evidence>
<dbReference type="Gene3D" id="3.30.200.20">
    <property type="entry name" value="Phosphorylase Kinase, domain 1"/>
    <property type="match status" value="1"/>
</dbReference>
<dbReference type="RefSeq" id="WP_017797177.1">
    <property type="nucleotide sequence ID" value="NZ_BSKO01000001.1"/>
</dbReference>
<dbReference type="InterPro" id="IPR047175">
    <property type="entry name" value="CotS-like"/>
</dbReference>
<keyword evidence="1" id="KW-0167">Capsid protein</keyword>
<proteinExistence type="predicted"/>
<dbReference type="Gene3D" id="3.90.1200.10">
    <property type="match status" value="1"/>
</dbReference>
<name>A0ABQ5TJS7_9BACI</name>
<dbReference type="SUPFAM" id="SSF56112">
    <property type="entry name" value="Protein kinase-like (PK-like)"/>
    <property type="match status" value="1"/>
</dbReference>
<dbReference type="Proteomes" id="UP001275436">
    <property type="component" value="Unassembled WGS sequence"/>
</dbReference>
<accession>A0ABQ5TJS7</accession>
<keyword evidence="1" id="KW-0946">Virion</keyword>
<dbReference type="PANTHER" id="PTHR39179">
    <property type="entry name" value="SPORE COAT PROTEIN I"/>
    <property type="match status" value="1"/>
</dbReference>
<gene>
    <name evidence="1" type="ORF">MACH08_25090</name>
</gene>
<dbReference type="InterPro" id="IPR011009">
    <property type="entry name" value="Kinase-like_dom_sf"/>
</dbReference>
<dbReference type="PANTHER" id="PTHR39179:SF3">
    <property type="entry name" value="COTS-RELATED PROTEIN"/>
    <property type="match status" value="1"/>
</dbReference>
<dbReference type="EMBL" id="BSKO01000001">
    <property type="protein sequence ID" value="GLO66725.1"/>
    <property type="molecule type" value="Genomic_DNA"/>
</dbReference>
<sequence>MEILKEVLGHYSIYPLEIEKVSSRLFRVHDGMRDYALKRSYLNENTIESWVSIYHVASEKNISEILPVYVTKDGSLYQKHEHFYYYLTPWVDIPRNMDINYQIESTMQTLALIHKKTKQTERIQIDKMKKDFEGFQSFCRNIPDSLKENIVHFESRRYMSPFELIACSQYKGVVHASELLQNKMNAIFELEEESVSWSKSLCHGKLEPSHCRGGYLLNWEEASFDHPSSDIANYFQHITGHYDQPIEEMQQAFKLYRKTNHLTVKEMHLLTINLLNPAHYIRVVQNYTEQRTKKSMLEQTRELQQHFRRLQFGMKWVDFIQEEYETINVDTN</sequence>
<protein>
    <submittedName>
        <fullName evidence="1">Spore coat protein YsxE</fullName>
    </submittedName>
</protein>
<comment type="caution">
    <text evidence="1">The sequence shown here is derived from an EMBL/GenBank/DDBJ whole genome shotgun (WGS) entry which is preliminary data.</text>
</comment>
<evidence type="ECO:0000313" key="1">
    <source>
        <dbReference type="EMBL" id="GLO66725.1"/>
    </source>
</evidence>